<protein>
    <recommendedName>
        <fullName evidence="1">RNHCP domain-containing protein</fullName>
    </recommendedName>
</protein>
<evidence type="ECO:0000259" key="1">
    <source>
        <dbReference type="Pfam" id="PF12647"/>
    </source>
</evidence>
<accession>A0A1F6F452</accession>
<dbReference type="AlphaFoldDB" id="A0A1F6F452"/>
<dbReference type="EMBL" id="MFLZ01000003">
    <property type="protein sequence ID" value="OGG80618.1"/>
    <property type="molecule type" value="Genomic_DNA"/>
</dbReference>
<proteinExistence type="predicted"/>
<dbReference type="Pfam" id="PF12647">
    <property type="entry name" value="RNHCP"/>
    <property type="match status" value="1"/>
</dbReference>
<reference evidence="2 3" key="1">
    <citation type="journal article" date="2016" name="Nat. Commun.">
        <title>Thousands of microbial genomes shed light on interconnected biogeochemical processes in an aquifer system.</title>
        <authorList>
            <person name="Anantharaman K."/>
            <person name="Brown C.T."/>
            <person name="Hug L.A."/>
            <person name="Sharon I."/>
            <person name="Castelle C.J."/>
            <person name="Probst A.J."/>
            <person name="Thomas B.C."/>
            <person name="Singh A."/>
            <person name="Wilkins M.J."/>
            <person name="Karaoz U."/>
            <person name="Brodie E.L."/>
            <person name="Williams K.H."/>
            <person name="Hubbard S.S."/>
            <person name="Banfield J.F."/>
        </authorList>
    </citation>
    <scope>NUCLEOTIDE SEQUENCE [LARGE SCALE GENOMIC DNA]</scope>
</reference>
<sequence>MGKVFQRRIEDFVCEHCGARVAGSGYTNHCPRCLWSKHVDVYPGDRAAACGGMMEPVRLEGPSPAYTIVHRCVRCGHERRNKVLSGDDPDAVIEIAKNRATGDNSI</sequence>
<dbReference type="Proteomes" id="UP000177372">
    <property type="component" value="Unassembled WGS sequence"/>
</dbReference>
<dbReference type="STRING" id="1798512.A3A39_03960"/>
<organism evidence="2 3">
    <name type="scientific">Candidatus Kaiserbacteria bacterium RIFCSPLOWO2_01_FULL_54_13</name>
    <dbReference type="NCBI Taxonomy" id="1798512"/>
    <lineage>
        <taxon>Bacteria</taxon>
        <taxon>Candidatus Kaiseribacteriota</taxon>
    </lineage>
</organism>
<name>A0A1F6F452_9BACT</name>
<comment type="caution">
    <text evidence="2">The sequence shown here is derived from an EMBL/GenBank/DDBJ whole genome shotgun (WGS) entry which is preliminary data.</text>
</comment>
<dbReference type="InterPro" id="IPR024439">
    <property type="entry name" value="RNHCP"/>
</dbReference>
<evidence type="ECO:0000313" key="3">
    <source>
        <dbReference type="Proteomes" id="UP000177372"/>
    </source>
</evidence>
<feature type="domain" description="RNHCP" evidence="1">
    <location>
        <begin position="10"/>
        <end position="90"/>
    </location>
</feature>
<gene>
    <name evidence="2" type="ORF">A3A39_03960</name>
</gene>
<evidence type="ECO:0000313" key="2">
    <source>
        <dbReference type="EMBL" id="OGG80618.1"/>
    </source>
</evidence>